<comment type="function">
    <text evidence="8 10">One of the primary rRNA binding proteins, it binds directly near the 3'-end of the 23S rRNA, where it nucleates assembly of the 50S subunit.</text>
</comment>
<dbReference type="EMBL" id="RBOA01000145">
    <property type="protein sequence ID" value="RMM01886.1"/>
    <property type="molecule type" value="Genomic_DNA"/>
</dbReference>
<protein>
    <recommendedName>
        <fullName evidence="7 8">Large ribosomal subunit protein uL3</fullName>
    </recommendedName>
</protein>
<gene>
    <name evidence="8" type="primary">rplC</name>
    <name evidence="11" type="ORF">ALO70_100091</name>
    <name evidence="12" type="ORF">ALQ86_100085</name>
</gene>
<evidence type="ECO:0000256" key="3">
    <source>
        <dbReference type="ARBA" id="ARBA00022730"/>
    </source>
</evidence>
<dbReference type="GO" id="GO:0006412">
    <property type="term" value="P:translation"/>
    <property type="evidence" value="ECO:0007669"/>
    <property type="project" value="UniProtKB-UniRule"/>
</dbReference>
<comment type="PTM">
    <text evidence="8">Methylated by PrmB.</text>
</comment>
<sequence length="222" mass="23927">MKAPYTHEVYNMTIGVVGRKCGMTRIFTEEGVSIPVTVIEIEPNRVTQFKTEETDGYRAVQVTVGERRASRVTAAQAGHFAKANVAAGRTVMEFRLEEGDYQAGDQINAEIFAAGQLVDVTGQSKGKGFQGTIKRWNFRGQDNTHGNSVSHRVPGSIGQCQTPGRVFKGKKMSGHMGAERVTVQSLEVVRVDAERNLLLVKGAVPGATGGNLVVRPAAKARG</sequence>
<comment type="caution">
    <text evidence="11">The sequence shown here is derived from an EMBL/GenBank/DDBJ whole genome shotgun (WGS) entry which is preliminary data.</text>
</comment>
<reference evidence="11 13" key="1">
    <citation type="submission" date="2015-09" db="EMBL/GenBank/DDBJ databases">
        <title>Genome announcement of multiple Pseudomonas syringae strains.</title>
        <authorList>
            <person name="Thakur S."/>
            <person name="Wang P.W."/>
            <person name="Gong Y."/>
            <person name="Weir B.S."/>
            <person name="Guttman D.S."/>
        </authorList>
    </citation>
    <scope>NUCLEOTIDE SEQUENCE [LARGE SCALE GENOMIC DNA]</scope>
    <source>
        <strain evidence="11 13">ICMP4455</strain>
    </source>
</reference>
<dbReference type="InterPro" id="IPR019927">
    <property type="entry name" value="Ribosomal_uL3_bac/org-type"/>
</dbReference>
<evidence type="ECO:0000256" key="9">
    <source>
        <dbReference type="RuleBase" id="RU003905"/>
    </source>
</evidence>
<dbReference type="Gene3D" id="3.30.160.810">
    <property type="match status" value="1"/>
</dbReference>
<dbReference type="GO" id="GO:0019843">
    <property type="term" value="F:rRNA binding"/>
    <property type="evidence" value="ECO:0007669"/>
    <property type="project" value="UniProtKB-UniRule"/>
</dbReference>
<evidence type="ECO:0000313" key="11">
    <source>
        <dbReference type="EMBL" id="KPX33023.1"/>
    </source>
</evidence>
<evidence type="ECO:0000313" key="13">
    <source>
        <dbReference type="Proteomes" id="UP000050490"/>
    </source>
</evidence>
<evidence type="ECO:0000313" key="14">
    <source>
        <dbReference type="Proteomes" id="UP000272627"/>
    </source>
</evidence>
<dbReference type="PANTHER" id="PTHR11229:SF16">
    <property type="entry name" value="LARGE RIBOSOMAL SUBUNIT PROTEIN UL3C"/>
    <property type="match status" value="1"/>
</dbReference>
<dbReference type="InterPro" id="IPR000597">
    <property type="entry name" value="Ribosomal_uL3"/>
</dbReference>
<name>A0A0N8RJ02_PSEA0</name>
<comment type="similarity">
    <text evidence="1 8 9">Belongs to the universal ribosomal protein uL3 family.</text>
</comment>
<dbReference type="PANTHER" id="PTHR11229">
    <property type="entry name" value="50S RIBOSOMAL PROTEIN L3"/>
    <property type="match status" value="1"/>
</dbReference>
<keyword evidence="4 8" id="KW-0694">RNA-binding</keyword>
<dbReference type="PROSITE" id="PS00474">
    <property type="entry name" value="RIBOSOMAL_L3"/>
    <property type="match status" value="1"/>
</dbReference>
<dbReference type="SUPFAM" id="SSF50447">
    <property type="entry name" value="Translation proteins"/>
    <property type="match status" value="1"/>
</dbReference>
<evidence type="ECO:0000256" key="1">
    <source>
        <dbReference type="ARBA" id="ARBA00006540"/>
    </source>
</evidence>
<dbReference type="AlphaFoldDB" id="A0A0N8RJ02"/>
<comment type="subunit">
    <text evidence="8 10">Part of the 50S ribosomal subunit. Forms a cluster with proteins L14 and L19.</text>
</comment>
<dbReference type="InterPro" id="IPR019926">
    <property type="entry name" value="Ribosomal_uL3_CS"/>
</dbReference>
<keyword evidence="2 8" id="KW-0488">Methylation</keyword>
<evidence type="ECO:0000256" key="10">
    <source>
        <dbReference type="RuleBase" id="RU003906"/>
    </source>
</evidence>
<dbReference type="EMBL" id="LJQI01000139">
    <property type="protein sequence ID" value="KPX33023.1"/>
    <property type="molecule type" value="Genomic_DNA"/>
</dbReference>
<dbReference type="Pfam" id="PF00297">
    <property type="entry name" value="Ribosomal_L3"/>
    <property type="match status" value="1"/>
</dbReference>
<dbReference type="FunFam" id="2.40.30.10:FF:000004">
    <property type="entry name" value="50S ribosomal protein L3"/>
    <property type="match status" value="1"/>
</dbReference>
<keyword evidence="6 8" id="KW-0687">Ribonucleoprotein</keyword>
<proteinExistence type="inferred from homology"/>
<reference evidence="12 14" key="2">
    <citation type="submission" date="2018-08" db="EMBL/GenBank/DDBJ databases">
        <title>Recombination of ecologically and evolutionarily significant loci maintains genetic cohesion in the Pseudomonas syringae species complex.</title>
        <authorList>
            <person name="Dillon M."/>
            <person name="Thakur S."/>
            <person name="Almeida R.N.D."/>
            <person name="Weir B.S."/>
            <person name="Guttman D.S."/>
        </authorList>
    </citation>
    <scope>NUCLEOTIDE SEQUENCE [LARGE SCALE GENOMIC DNA]</scope>
    <source>
        <strain evidence="12 14">ICMP 8636</strain>
    </source>
</reference>
<keyword evidence="5 8" id="KW-0689">Ribosomal protein</keyword>
<dbReference type="Proteomes" id="UP000272627">
    <property type="component" value="Unassembled WGS sequence"/>
</dbReference>
<dbReference type="Gene3D" id="2.40.30.10">
    <property type="entry name" value="Translation factors"/>
    <property type="match status" value="1"/>
</dbReference>
<evidence type="ECO:0000256" key="4">
    <source>
        <dbReference type="ARBA" id="ARBA00022884"/>
    </source>
</evidence>
<accession>A0A0N8RJ02</accession>
<feature type="modified residue" description="N5-methylglutamine" evidence="8">
    <location>
        <position position="161"/>
    </location>
</feature>
<dbReference type="HAMAP" id="MF_01325_B">
    <property type="entry name" value="Ribosomal_uL3_B"/>
    <property type="match status" value="1"/>
</dbReference>
<evidence type="ECO:0000256" key="5">
    <source>
        <dbReference type="ARBA" id="ARBA00022980"/>
    </source>
</evidence>
<dbReference type="PATRIC" id="fig|129137.4.peg.5662"/>
<dbReference type="NCBIfam" id="TIGR03625">
    <property type="entry name" value="L3_bact"/>
    <property type="match status" value="1"/>
</dbReference>
<dbReference type="Proteomes" id="UP000050490">
    <property type="component" value="Unassembled WGS sequence"/>
</dbReference>
<dbReference type="GO" id="GO:0022625">
    <property type="term" value="C:cytosolic large ribosomal subunit"/>
    <property type="evidence" value="ECO:0007669"/>
    <property type="project" value="TreeGrafter"/>
</dbReference>
<evidence type="ECO:0000256" key="8">
    <source>
        <dbReference type="HAMAP-Rule" id="MF_01325"/>
    </source>
</evidence>
<organism evidence="11 13">
    <name type="scientific">Pseudomonas amygdali pv. eriobotryae</name>
    <dbReference type="NCBI Taxonomy" id="129137"/>
    <lineage>
        <taxon>Bacteria</taxon>
        <taxon>Pseudomonadati</taxon>
        <taxon>Pseudomonadota</taxon>
        <taxon>Gammaproteobacteria</taxon>
        <taxon>Pseudomonadales</taxon>
        <taxon>Pseudomonadaceae</taxon>
        <taxon>Pseudomonas</taxon>
        <taxon>Pseudomonas amygdali</taxon>
    </lineage>
</organism>
<evidence type="ECO:0000256" key="6">
    <source>
        <dbReference type="ARBA" id="ARBA00023274"/>
    </source>
</evidence>
<evidence type="ECO:0000256" key="2">
    <source>
        <dbReference type="ARBA" id="ARBA00022481"/>
    </source>
</evidence>
<dbReference type="FunFam" id="3.30.160.810:FF:000001">
    <property type="entry name" value="50S ribosomal protein L3"/>
    <property type="match status" value="1"/>
</dbReference>
<dbReference type="InterPro" id="IPR009000">
    <property type="entry name" value="Transl_B-barrel_sf"/>
</dbReference>
<evidence type="ECO:0000256" key="7">
    <source>
        <dbReference type="ARBA" id="ARBA00035243"/>
    </source>
</evidence>
<dbReference type="GO" id="GO:0003735">
    <property type="term" value="F:structural constituent of ribosome"/>
    <property type="evidence" value="ECO:0007669"/>
    <property type="project" value="UniProtKB-UniRule"/>
</dbReference>
<keyword evidence="3 8" id="KW-0699">rRNA-binding</keyword>
<evidence type="ECO:0000313" key="12">
    <source>
        <dbReference type="EMBL" id="RMM01886.1"/>
    </source>
</evidence>